<reference evidence="10" key="3">
    <citation type="submission" date="2025-09" db="UniProtKB">
        <authorList>
            <consortium name="Ensembl"/>
        </authorList>
    </citation>
    <scope>IDENTIFICATION</scope>
</reference>
<evidence type="ECO:0000256" key="8">
    <source>
        <dbReference type="ARBA" id="ARBA00047345"/>
    </source>
</evidence>
<comment type="similarity">
    <text evidence="2 9">Belongs to the glycosyltransferase 3 family.</text>
</comment>
<dbReference type="Bgee" id="ENSMGAG00000013698">
    <property type="expression patterns" value="Expressed in liver and 4 other cell types or tissues"/>
</dbReference>
<dbReference type="PANTHER" id="PTHR10176:SF1">
    <property type="entry name" value="GLYCOGEN [STARCH] SYNTHASE, LIVER"/>
    <property type="match status" value="1"/>
</dbReference>
<dbReference type="UniPathway" id="UPA00164"/>
<dbReference type="Ensembl" id="ENSMGAT00000037734.1">
    <property type="protein sequence ID" value="ENSMGAP00000020301.1"/>
    <property type="gene ID" value="ENSMGAG00000013698.2"/>
</dbReference>
<dbReference type="Pfam" id="PF05693">
    <property type="entry name" value="Glycogen_syn"/>
    <property type="match status" value="1"/>
</dbReference>
<dbReference type="SUPFAM" id="SSF53756">
    <property type="entry name" value="UDP-Glycosyltransferase/glycogen phosphorylase"/>
    <property type="match status" value="2"/>
</dbReference>
<accession>A0A803XLA5</accession>
<evidence type="ECO:0000256" key="3">
    <source>
        <dbReference type="ARBA" id="ARBA00022533"/>
    </source>
</evidence>
<keyword evidence="3" id="KW-0021">Allosteric enzyme</keyword>
<proteinExistence type="inferred from homology"/>
<dbReference type="PANTHER" id="PTHR10176">
    <property type="entry name" value="GLYCOGEN SYNTHASE"/>
    <property type="match status" value="1"/>
</dbReference>
<gene>
    <name evidence="10" type="primary">GYS2</name>
</gene>
<comment type="catalytic activity">
    <reaction evidence="8">
        <text>[(1-&gt;4)-alpha-D-glucosyl](n) + UDP-alpha-D-glucose = [(1-&gt;4)-alpha-D-glucosyl](n+1) + UDP + H(+)</text>
        <dbReference type="Rhea" id="RHEA:18549"/>
        <dbReference type="Rhea" id="RHEA-COMP:9584"/>
        <dbReference type="Rhea" id="RHEA-COMP:9587"/>
        <dbReference type="ChEBI" id="CHEBI:15378"/>
        <dbReference type="ChEBI" id="CHEBI:15444"/>
        <dbReference type="ChEBI" id="CHEBI:58223"/>
        <dbReference type="ChEBI" id="CHEBI:58885"/>
        <dbReference type="EC" id="2.4.1.11"/>
    </reaction>
    <physiologicalReaction direction="left-to-right" evidence="8">
        <dbReference type="Rhea" id="RHEA:18550"/>
    </physiologicalReaction>
</comment>
<evidence type="ECO:0000256" key="7">
    <source>
        <dbReference type="ARBA" id="ARBA00043883"/>
    </source>
</evidence>
<keyword evidence="4 9" id="KW-0328">Glycosyltransferase</keyword>
<dbReference type="EC" id="2.4.1.11" evidence="9"/>
<keyword evidence="6 9" id="KW-0320">Glycogen biosynthesis</keyword>
<comment type="function">
    <text evidence="9">Transfers the glycosyl residue from UDP-Glc to the non-reducing end of alpha-1,4-glucan.</text>
</comment>
<evidence type="ECO:0000256" key="6">
    <source>
        <dbReference type="ARBA" id="ARBA00023056"/>
    </source>
</evidence>
<comment type="function">
    <text evidence="7">Glycogen synthase participates in the glycogen biosynthetic process along with glycogenin and glycogen branching enzyme. Extends the primer composed of a few glucose units formed by glycogenin by adding new glucose units to it. In this context, glycogen synthase transfers the glycosyl residue from UDP-Glc to the non-reducing end of alpha-1,4-glucan.</text>
</comment>
<dbReference type="GO" id="GO:0004373">
    <property type="term" value="F:alpha-1,4-glucan glucosyltransferase (UDP-glucose donor) activity"/>
    <property type="evidence" value="ECO:0007669"/>
    <property type="project" value="UniProtKB-EC"/>
</dbReference>
<reference evidence="10" key="2">
    <citation type="submission" date="2025-08" db="UniProtKB">
        <authorList>
            <consortium name="Ensembl"/>
        </authorList>
    </citation>
    <scope>IDENTIFICATION</scope>
</reference>
<dbReference type="OrthoDB" id="6335297at2759"/>
<dbReference type="FunFam" id="3.40.50.2000:FF:000177">
    <property type="entry name" value="Glycogen [starch] synthase"/>
    <property type="match status" value="1"/>
</dbReference>
<dbReference type="GO" id="GO:0005737">
    <property type="term" value="C:cytoplasm"/>
    <property type="evidence" value="ECO:0007669"/>
    <property type="project" value="TreeGrafter"/>
</dbReference>
<dbReference type="GeneTree" id="ENSGT00390000018612"/>
<keyword evidence="11" id="KW-1185">Reference proteome</keyword>
<evidence type="ECO:0000256" key="5">
    <source>
        <dbReference type="ARBA" id="ARBA00022679"/>
    </source>
</evidence>
<dbReference type="InterPro" id="IPR008631">
    <property type="entry name" value="Glycogen_synth"/>
</dbReference>
<dbReference type="Gene3D" id="3.40.50.2000">
    <property type="entry name" value="Glycogen Phosphorylase B"/>
    <property type="match status" value="2"/>
</dbReference>
<dbReference type="FunFam" id="3.40.50.2000:FF:000028">
    <property type="entry name" value="Glycogen [starch] synthase"/>
    <property type="match status" value="1"/>
</dbReference>
<reference evidence="10 11" key="1">
    <citation type="journal article" date="2010" name="PLoS Biol.">
        <title>Multi-platform next-generation sequencing of the domestic turkey (Meleagris gallopavo): genome assembly and analysis.</title>
        <authorList>
            <person name="Dalloul R.A."/>
            <person name="Long J.A."/>
            <person name="Zimin A.V."/>
            <person name="Aslam L."/>
            <person name="Beal K."/>
            <person name="Blomberg L.A."/>
            <person name="Bouffard P."/>
            <person name="Burt D.W."/>
            <person name="Crasta O."/>
            <person name="Crooijmans R.P."/>
            <person name="Cooper K."/>
            <person name="Coulombe R.A."/>
            <person name="De S."/>
            <person name="Delany M.E."/>
            <person name="Dodgson J.B."/>
            <person name="Dong J.J."/>
            <person name="Evans C."/>
            <person name="Frederickson K.M."/>
            <person name="Flicek P."/>
            <person name="Florea L."/>
            <person name="Folkerts O."/>
            <person name="Groenen M.A."/>
            <person name="Harkins T.T."/>
            <person name="Herrero J."/>
            <person name="Hoffmann S."/>
            <person name="Megens H.J."/>
            <person name="Jiang A."/>
            <person name="de Jong P."/>
            <person name="Kaiser P."/>
            <person name="Kim H."/>
            <person name="Kim K.W."/>
            <person name="Kim S."/>
            <person name="Langenberger D."/>
            <person name="Lee M.K."/>
            <person name="Lee T."/>
            <person name="Mane S."/>
            <person name="Marcais G."/>
            <person name="Marz M."/>
            <person name="McElroy A.P."/>
            <person name="Modise T."/>
            <person name="Nefedov M."/>
            <person name="Notredame C."/>
            <person name="Paton I.R."/>
            <person name="Payne W.S."/>
            <person name="Pertea G."/>
            <person name="Prickett D."/>
            <person name="Puiu D."/>
            <person name="Qioa D."/>
            <person name="Raineri E."/>
            <person name="Ruffier M."/>
            <person name="Salzberg S.L."/>
            <person name="Schatz M.C."/>
            <person name="Scheuring C."/>
            <person name="Schmidt C.J."/>
            <person name="Schroeder S."/>
            <person name="Searle S.M."/>
            <person name="Smith E.J."/>
            <person name="Smith J."/>
            <person name="Sonstegard T.S."/>
            <person name="Stadler P.F."/>
            <person name="Tafer H."/>
            <person name="Tu Z.J."/>
            <person name="Van Tassell C.P."/>
            <person name="Vilella A.J."/>
            <person name="Williams K.P."/>
            <person name="Yorke J.A."/>
            <person name="Zhang L."/>
            <person name="Zhang H.B."/>
            <person name="Zhang X."/>
            <person name="Zhang Y."/>
            <person name="Reed K.M."/>
        </authorList>
    </citation>
    <scope>NUCLEOTIDE SEQUENCE [LARGE SCALE GENOMIC DNA]</scope>
</reference>
<organism evidence="10 11">
    <name type="scientific">Meleagris gallopavo</name>
    <name type="common">Wild turkey</name>
    <dbReference type="NCBI Taxonomy" id="9103"/>
    <lineage>
        <taxon>Eukaryota</taxon>
        <taxon>Metazoa</taxon>
        <taxon>Chordata</taxon>
        <taxon>Craniata</taxon>
        <taxon>Vertebrata</taxon>
        <taxon>Euteleostomi</taxon>
        <taxon>Archelosauria</taxon>
        <taxon>Archosauria</taxon>
        <taxon>Dinosauria</taxon>
        <taxon>Saurischia</taxon>
        <taxon>Theropoda</taxon>
        <taxon>Coelurosauria</taxon>
        <taxon>Aves</taxon>
        <taxon>Neognathae</taxon>
        <taxon>Galloanserae</taxon>
        <taxon>Galliformes</taxon>
        <taxon>Phasianidae</taxon>
        <taxon>Meleagridinae</taxon>
        <taxon>Meleagris</taxon>
    </lineage>
</organism>
<comment type="pathway">
    <text evidence="1 9">Glycan biosynthesis; glycogen biosynthesis.</text>
</comment>
<dbReference type="Proteomes" id="UP000001645">
    <property type="component" value="Chromosome 1"/>
</dbReference>
<evidence type="ECO:0000256" key="9">
    <source>
        <dbReference type="RuleBase" id="RU363104"/>
    </source>
</evidence>
<evidence type="ECO:0000256" key="4">
    <source>
        <dbReference type="ARBA" id="ARBA00022676"/>
    </source>
</evidence>
<name>A0A803XLA5_MELGA</name>
<protein>
    <recommendedName>
        <fullName evidence="9">Glycogen [starch] synthase</fullName>
        <ecNumber evidence="9">2.4.1.11</ecNumber>
    </recommendedName>
</protein>
<dbReference type="Gene3D" id="6.10.260.10">
    <property type="match status" value="1"/>
</dbReference>
<evidence type="ECO:0000256" key="2">
    <source>
        <dbReference type="ARBA" id="ARBA00010686"/>
    </source>
</evidence>
<sequence length="595" mass="68498">MPLARSLSMTSLNGLPQWEDEDLPVEDLLLFEVSWEVTNKVGGIYTVIQTKAKITADEWGENYFLIGPYFEHNVKTQVEVCEPPNPAIKKAMDTMKSQGCQVFFGRWLIEGSPYVLLFDIGSAAWNLDRWKGEFWDATNIGIPFHDREANDAVIFGSVTAWFLKELSCQFDDKPNIVAHFHEWQAGVGLILSRSQKLPVATIFTTHATLLGRYLCAANIDFYNNLDQFDIDKEAGERQIYHRYCMERASVHCAHVFTTVSQITAIEAEHMLKRNPDVVTPNGLNIKKFSAMHEFQNLHSMYKARIQEFIRGHFYGHLDFSLENTLFFFIAGRYEFSNKGADMFLEALSRLNFLLRVHKSDVTVVVFFIMPAKTNNFNVETLKGQAVRKQLWDTAQSVKEKFGKKLYNALLKGEIPDLSKILDRDDITIMKRAIFSTQVIVHPEFLSSTSPLLPLDYEEFVRGCHLGVFPSYYEPWGYTPAECTVMGIPSVTTNLSGFGCFMQEHVADPAAYGIYIVDRRFRSPDESCNQLTQFLYGFCQQSRRQRIIQRNRTERLSDLLDWRYLGRVCETINRGIKNSRHTVFSIMLQCKETFLF</sequence>
<evidence type="ECO:0000313" key="10">
    <source>
        <dbReference type="Ensembl" id="ENSMGAP00000020301.1"/>
    </source>
</evidence>
<dbReference type="AlphaFoldDB" id="A0A803XLA5"/>
<evidence type="ECO:0000256" key="1">
    <source>
        <dbReference type="ARBA" id="ARBA00004964"/>
    </source>
</evidence>
<keyword evidence="5 9" id="KW-0808">Transferase</keyword>
<evidence type="ECO:0000313" key="11">
    <source>
        <dbReference type="Proteomes" id="UP000001645"/>
    </source>
</evidence>
<dbReference type="GO" id="GO:0005978">
    <property type="term" value="P:glycogen biosynthetic process"/>
    <property type="evidence" value="ECO:0007669"/>
    <property type="project" value="UniProtKB-UniPathway"/>
</dbReference>